<gene>
    <name evidence="2" type="ORF">RFI_21160</name>
</gene>
<protein>
    <recommendedName>
        <fullName evidence="4">Viral A-type inclusion protein</fullName>
    </recommendedName>
</protein>
<evidence type="ECO:0008006" key="4">
    <source>
        <dbReference type="Google" id="ProtNLM"/>
    </source>
</evidence>
<dbReference type="Proteomes" id="UP000023152">
    <property type="component" value="Unassembled WGS sequence"/>
</dbReference>
<evidence type="ECO:0000313" key="3">
    <source>
        <dbReference type="Proteomes" id="UP000023152"/>
    </source>
</evidence>
<accession>X6MRV7</accession>
<proteinExistence type="predicted"/>
<dbReference type="AlphaFoldDB" id="X6MRV7"/>
<evidence type="ECO:0000313" key="2">
    <source>
        <dbReference type="EMBL" id="ETO16197.1"/>
    </source>
</evidence>
<keyword evidence="3" id="KW-1185">Reference proteome</keyword>
<evidence type="ECO:0000256" key="1">
    <source>
        <dbReference type="SAM" id="MobiDB-lite"/>
    </source>
</evidence>
<dbReference type="EMBL" id="ASPP01018492">
    <property type="protein sequence ID" value="ETO16197.1"/>
    <property type="molecule type" value="Genomic_DNA"/>
</dbReference>
<reference evidence="2 3" key="1">
    <citation type="journal article" date="2013" name="Curr. Biol.">
        <title>The Genome of the Foraminiferan Reticulomyxa filosa.</title>
        <authorList>
            <person name="Glockner G."/>
            <person name="Hulsmann N."/>
            <person name="Schleicher M."/>
            <person name="Noegel A.A."/>
            <person name="Eichinger L."/>
            <person name="Gallinger C."/>
            <person name="Pawlowski J."/>
            <person name="Sierra R."/>
            <person name="Euteneuer U."/>
            <person name="Pillet L."/>
            <person name="Moustafa A."/>
            <person name="Platzer M."/>
            <person name="Groth M."/>
            <person name="Szafranski K."/>
            <person name="Schliwa M."/>
        </authorList>
    </citation>
    <scope>NUCLEOTIDE SEQUENCE [LARGE SCALE GENOMIC DNA]</scope>
</reference>
<name>X6MRV7_RETFI</name>
<comment type="caution">
    <text evidence="2">The sequence shown here is derived from an EMBL/GenBank/DDBJ whole genome shotgun (WGS) entry which is preliminary data.</text>
</comment>
<sequence>MSQTIVNLKKQQNEQINNLKHELQEKDQAITVLTNDIQQLKIEIRQHDKQGNEQKEKEKGKDIPAFKYNRNCEDMLSSIQSSNLKNIVDFLLVTENNKTIELKNNECNNYNFGIFLLGENITLTLNCNIDRETQGKTWTSKNQNKSFVD</sequence>
<feature type="region of interest" description="Disordered" evidence="1">
    <location>
        <begin position="45"/>
        <end position="64"/>
    </location>
</feature>
<organism evidence="2 3">
    <name type="scientific">Reticulomyxa filosa</name>
    <dbReference type="NCBI Taxonomy" id="46433"/>
    <lineage>
        <taxon>Eukaryota</taxon>
        <taxon>Sar</taxon>
        <taxon>Rhizaria</taxon>
        <taxon>Retaria</taxon>
        <taxon>Foraminifera</taxon>
        <taxon>Monothalamids</taxon>
        <taxon>Reticulomyxidae</taxon>
        <taxon>Reticulomyxa</taxon>
    </lineage>
</organism>